<dbReference type="Pfam" id="PF00106">
    <property type="entry name" value="adh_short"/>
    <property type="match status" value="1"/>
</dbReference>
<dbReference type="PANTHER" id="PTHR43658:SF8">
    <property type="entry name" value="17-BETA-HYDROXYSTEROID DEHYDROGENASE 14-RELATED"/>
    <property type="match status" value="1"/>
</dbReference>
<evidence type="ECO:0000313" key="3">
    <source>
        <dbReference type="EMBL" id="RDV02725.1"/>
    </source>
</evidence>
<gene>
    <name evidence="3" type="ORF">DXH95_12310</name>
</gene>
<dbReference type="EMBL" id="QRGP01000002">
    <property type="protein sequence ID" value="RDV02725.1"/>
    <property type="molecule type" value="Genomic_DNA"/>
</dbReference>
<dbReference type="InterPro" id="IPR036291">
    <property type="entry name" value="NAD(P)-bd_dom_sf"/>
</dbReference>
<protein>
    <submittedName>
        <fullName evidence="3">SDR family NAD(P)-dependent oxidoreductase</fullName>
    </submittedName>
</protein>
<keyword evidence="1" id="KW-0560">Oxidoreductase</keyword>
<dbReference type="AlphaFoldDB" id="A0A371B549"/>
<evidence type="ECO:0000256" key="1">
    <source>
        <dbReference type="ARBA" id="ARBA00023002"/>
    </source>
</evidence>
<dbReference type="InterPro" id="IPR020904">
    <property type="entry name" value="Sc_DH/Rdtase_CS"/>
</dbReference>
<comment type="similarity">
    <text evidence="2">Belongs to the short-chain dehydrogenases/reductases (SDR) family.</text>
</comment>
<accession>A0A371B549</accession>
<evidence type="ECO:0000313" key="4">
    <source>
        <dbReference type="Proteomes" id="UP000263833"/>
    </source>
</evidence>
<dbReference type="Proteomes" id="UP000263833">
    <property type="component" value="Unassembled WGS sequence"/>
</dbReference>
<dbReference type="PRINTS" id="PR00080">
    <property type="entry name" value="SDRFAMILY"/>
</dbReference>
<organism evidence="3 4">
    <name type="scientific">Sphingorhabdus pulchriflava</name>
    <dbReference type="NCBI Taxonomy" id="2292257"/>
    <lineage>
        <taxon>Bacteria</taxon>
        <taxon>Pseudomonadati</taxon>
        <taxon>Pseudomonadota</taxon>
        <taxon>Alphaproteobacteria</taxon>
        <taxon>Sphingomonadales</taxon>
        <taxon>Sphingomonadaceae</taxon>
        <taxon>Sphingorhabdus</taxon>
    </lineage>
</organism>
<dbReference type="SUPFAM" id="SSF51735">
    <property type="entry name" value="NAD(P)-binding Rossmann-fold domains"/>
    <property type="match status" value="1"/>
</dbReference>
<dbReference type="PANTHER" id="PTHR43658">
    <property type="entry name" value="SHORT-CHAIN DEHYDROGENASE/REDUCTASE"/>
    <property type="match status" value="1"/>
</dbReference>
<sequence length="260" mass="26829">MILDSSVAAVVTGGASGLGAATARSLAAKGVKVAIFDLNEEKGNAMAAELGGVFCKVNVTSEEEVDAAFAKARAAHGQERILVNCAGTGNAIKTASRSKEDGSIKHFPVSAFEWIIQINLIGTFRCIAKSAAGMLTLDPQADGDRGAIVNTASVAAEDGQIGQAAYSASKAGVVGMTLPIARDLSNEAIRVNTILPGIFNTPLLAAAPQPVKDALGASVPYPKRLGNPEEYAALAMLMIENGYFNGEDVRLDGAIRMAPR</sequence>
<dbReference type="Gene3D" id="3.40.50.720">
    <property type="entry name" value="NAD(P)-binding Rossmann-like Domain"/>
    <property type="match status" value="1"/>
</dbReference>
<evidence type="ECO:0000256" key="2">
    <source>
        <dbReference type="RuleBase" id="RU000363"/>
    </source>
</evidence>
<keyword evidence="4" id="KW-1185">Reference proteome</keyword>
<dbReference type="GO" id="GO:0016491">
    <property type="term" value="F:oxidoreductase activity"/>
    <property type="evidence" value="ECO:0007669"/>
    <property type="project" value="UniProtKB-KW"/>
</dbReference>
<dbReference type="OrthoDB" id="9795647at2"/>
<dbReference type="InterPro" id="IPR002347">
    <property type="entry name" value="SDR_fam"/>
</dbReference>
<dbReference type="RefSeq" id="WP_115549827.1">
    <property type="nucleotide sequence ID" value="NZ_QRGP01000002.1"/>
</dbReference>
<proteinExistence type="inferred from homology"/>
<name>A0A371B549_9SPHN</name>
<dbReference type="PROSITE" id="PS00061">
    <property type="entry name" value="ADH_SHORT"/>
    <property type="match status" value="1"/>
</dbReference>
<comment type="caution">
    <text evidence="3">The sequence shown here is derived from an EMBL/GenBank/DDBJ whole genome shotgun (WGS) entry which is preliminary data.</text>
</comment>
<dbReference type="PRINTS" id="PR00081">
    <property type="entry name" value="GDHRDH"/>
</dbReference>
<reference evidence="4" key="1">
    <citation type="submission" date="2018-08" db="EMBL/GenBank/DDBJ databases">
        <authorList>
            <person name="Kim S.-J."/>
            <person name="Jung G.-Y."/>
        </authorList>
    </citation>
    <scope>NUCLEOTIDE SEQUENCE [LARGE SCALE GENOMIC DNA]</scope>
    <source>
        <strain evidence="4">GY_G</strain>
    </source>
</reference>